<dbReference type="RefSeq" id="WP_199869488.1">
    <property type="nucleotide sequence ID" value="NZ_JAAGPU010000007.1"/>
</dbReference>
<protein>
    <submittedName>
        <fullName evidence="2">Uncharacterized protein</fullName>
    </submittedName>
</protein>
<evidence type="ECO:0000313" key="3">
    <source>
        <dbReference type="Proteomes" id="UP000481872"/>
    </source>
</evidence>
<sequence>MKNKKTNWILVIILIILSIIILGCIIALKSMKGDVVATYLTKDSYKYAPIEFRENVYFPVGGGFPEANRTEPLGSLSRNKGGLLARIVFDEPIVGEKNDEEFTDLEVYQGYSMKYTKANKVEKDNSVKEGLEKYSKYMLYKGNISDENEMEKVLIDKEIVLQLEKLFGEIKYNIDDFSKYDEIYYVYAEPKVYIGTIFYIDKKLYYGNMNNLIEGDLYDKIMNLIEK</sequence>
<keyword evidence="1" id="KW-1133">Transmembrane helix</keyword>
<dbReference type="Proteomes" id="UP000481872">
    <property type="component" value="Unassembled WGS sequence"/>
</dbReference>
<evidence type="ECO:0000256" key="1">
    <source>
        <dbReference type="SAM" id="Phobius"/>
    </source>
</evidence>
<accession>A0A6M0H1E1</accession>
<dbReference type="PROSITE" id="PS51257">
    <property type="entry name" value="PROKAR_LIPOPROTEIN"/>
    <property type="match status" value="1"/>
</dbReference>
<name>A0A6M0H1E1_9CLOT</name>
<keyword evidence="1" id="KW-0812">Transmembrane</keyword>
<dbReference type="EMBL" id="JAAGPU010000007">
    <property type="protein sequence ID" value="NEU04327.1"/>
    <property type="molecule type" value="Genomic_DNA"/>
</dbReference>
<gene>
    <name evidence="2" type="ORF">G3M99_05500</name>
</gene>
<proteinExistence type="predicted"/>
<feature type="transmembrane region" description="Helical" evidence="1">
    <location>
        <begin position="7"/>
        <end position="28"/>
    </location>
</feature>
<keyword evidence="3" id="KW-1185">Reference proteome</keyword>
<evidence type="ECO:0000313" key="2">
    <source>
        <dbReference type="EMBL" id="NEU04327.1"/>
    </source>
</evidence>
<comment type="caution">
    <text evidence="2">The sequence shown here is derived from an EMBL/GenBank/DDBJ whole genome shotgun (WGS) entry which is preliminary data.</text>
</comment>
<keyword evidence="1" id="KW-0472">Membrane</keyword>
<organism evidence="2 3">
    <name type="scientific">Clostridium senegalense</name>
    <dbReference type="NCBI Taxonomy" id="1465809"/>
    <lineage>
        <taxon>Bacteria</taxon>
        <taxon>Bacillati</taxon>
        <taxon>Bacillota</taxon>
        <taxon>Clostridia</taxon>
        <taxon>Eubacteriales</taxon>
        <taxon>Clostridiaceae</taxon>
        <taxon>Clostridium</taxon>
    </lineage>
</organism>
<dbReference type="AlphaFoldDB" id="A0A6M0H1E1"/>
<reference evidence="2 3" key="1">
    <citation type="submission" date="2020-02" db="EMBL/GenBank/DDBJ databases">
        <title>Genome assembly of a novel Clostridium senegalense strain.</title>
        <authorList>
            <person name="Gupta T.B."/>
            <person name="Jauregui R."/>
            <person name="Maclean P."/>
            <person name="Nawarathana A."/>
            <person name="Brightwell G."/>
        </authorList>
    </citation>
    <scope>NUCLEOTIDE SEQUENCE [LARGE SCALE GENOMIC DNA]</scope>
    <source>
        <strain evidence="2 3">AGRFS4</strain>
    </source>
</reference>